<proteinExistence type="predicted"/>
<evidence type="ECO:0000313" key="2">
    <source>
        <dbReference type="Proteomes" id="UP001331515"/>
    </source>
</evidence>
<organism evidence="1 2">
    <name type="scientific">Champsocephalus gunnari</name>
    <name type="common">Mackerel icefish</name>
    <dbReference type="NCBI Taxonomy" id="52237"/>
    <lineage>
        <taxon>Eukaryota</taxon>
        <taxon>Metazoa</taxon>
        <taxon>Chordata</taxon>
        <taxon>Craniata</taxon>
        <taxon>Vertebrata</taxon>
        <taxon>Euteleostomi</taxon>
        <taxon>Actinopterygii</taxon>
        <taxon>Neopterygii</taxon>
        <taxon>Teleostei</taxon>
        <taxon>Neoteleostei</taxon>
        <taxon>Acanthomorphata</taxon>
        <taxon>Eupercaria</taxon>
        <taxon>Perciformes</taxon>
        <taxon>Notothenioidei</taxon>
        <taxon>Channichthyidae</taxon>
        <taxon>Champsocephalus</taxon>
    </lineage>
</organism>
<gene>
    <name evidence="1" type="ORF">CgunFtcFv8_024603</name>
</gene>
<name>A0AAN8HMN4_CHAGU</name>
<keyword evidence="2" id="KW-1185">Reference proteome</keyword>
<evidence type="ECO:0000313" key="1">
    <source>
        <dbReference type="EMBL" id="KAK5920843.1"/>
    </source>
</evidence>
<dbReference type="EMBL" id="JAURVH010001523">
    <property type="protein sequence ID" value="KAK5920843.1"/>
    <property type="molecule type" value="Genomic_DNA"/>
</dbReference>
<dbReference type="AlphaFoldDB" id="A0AAN8HMN4"/>
<protein>
    <submittedName>
        <fullName evidence="1">Uncharacterized protein</fullName>
    </submittedName>
</protein>
<sequence length="78" mass="8481">MTASGCLLALSNDHMENFLGEKPSCCAADLKKQAKRSNLNHIQKSSRPSSCLTQSTFIQIKGSNPADQTNVFTSQNVH</sequence>
<accession>A0AAN8HMN4</accession>
<reference evidence="1 2" key="1">
    <citation type="journal article" date="2023" name="Mol. Biol. Evol.">
        <title>Genomics of Secondarily Temperate Adaptation in the Only Non-Antarctic Icefish.</title>
        <authorList>
            <person name="Rivera-Colon A.G."/>
            <person name="Rayamajhi N."/>
            <person name="Minhas B.F."/>
            <person name="Madrigal G."/>
            <person name="Bilyk K.T."/>
            <person name="Yoon V."/>
            <person name="Hune M."/>
            <person name="Gregory S."/>
            <person name="Cheng C.H.C."/>
            <person name="Catchen J.M."/>
        </authorList>
    </citation>
    <scope>NUCLEOTIDE SEQUENCE [LARGE SCALE GENOMIC DNA]</scope>
    <source>
        <tissue evidence="1">White muscle</tissue>
    </source>
</reference>
<comment type="caution">
    <text evidence="1">The sequence shown here is derived from an EMBL/GenBank/DDBJ whole genome shotgun (WGS) entry which is preliminary data.</text>
</comment>
<dbReference type="Proteomes" id="UP001331515">
    <property type="component" value="Unassembled WGS sequence"/>
</dbReference>